<evidence type="ECO:0000259" key="3">
    <source>
        <dbReference type="Pfam" id="PF08450"/>
    </source>
</evidence>
<accession>A0A4R7HWI2</accession>
<gene>
    <name evidence="4" type="ORF">BDK89_0071</name>
</gene>
<evidence type="ECO:0000256" key="1">
    <source>
        <dbReference type="ARBA" id="ARBA00008853"/>
    </source>
</evidence>
<organism evidence="4 5">
    <name type="scientific">Ilumatobacter fluminis</name>
    <dbReference type="NCBI Taxonomy" id="467091"/>
    <lineage>
        <taxon>Bacteria</taxon>
        <taxon>Bacillati</taxon>
        <taxon>Actinomycetota</taxon>
        <taxon>Acidimicrobiia</taxon>
        <taxon>Acidimicrobiales</taxon>
        <taxon>Ilumatobacteraceae</taxon>
        <taxon>Ilumatobacter</taxon>
    </lineage>
</organism>
<dbReference type="InterPro" id="IPR051262">
    <property type="entry name" value="SMP-30/CGR1_Lactonase"/>
</dbReference>
<dbReference type="InterPro" id="IPR011042">
    <property type="entry name" value="6-blade_b-propeller_TolB-like"/>
</dbReference>
<dbReference type="RefSeq" id="WP_133867057.1">
    <property type="nucleotide sequence ID" value="NZ_SOAU01000001.1"/>
</dbReference>
<dbReference type="PANTHER" id="PTHR47572">
    <property type="entry name" value="LIPOPROTEIN-RELATED"/>
    <property type="match status" value="1"/>
</dbReference>
<dbReference type="Pfam" id="PF08450">
    <property type="entry name" value="SGL"/>
    <property type="match status" value="1"/>
</dbReference>
<dbReference type="OrthoDB" id="2633250at2"/>
<keyword evidence="2" id="KW-0378">Hydrolase</keyword>
<reference evidence="4 5" key="1">
    <citation type="submission" date="2019-03" db="EMBL/GenBank/DDBJ databases">
        <title>Sequencing the genomes of 1000 actinobacteria strains.</title>
        <authorList>
            <person name="Klenk H.-P."/>
        </authorList>
    </citation>
    <scope>NUCLEOTIDE SEQUENCE [LARGE SCALE GENOMIC DNA]</scope>
    <source>
        <strain evidence="4 5">DSM 18936</strain>
    </source>
</reference>
<dbReference type="GO" id="GO:0016787">
    <property type="term" value="F:hydrolase activity"/>
    <property type="evidence" value="ECO:0007669"/>
    <property type="project" value="UniProtKB-KW"/>
</dbReference>
<protein>
    <submittedName>
        <fullName evidence="4">Sugar lactone lactonase YvrE</fullName>
    </submittedName>
</protein>
<comment type="caution">
    <text evidence="4">The sequence shown here is derived from an EMBL/GenBank/DDBJ whole genome shotgun (WGS) entry which is preliminary data.</text>
</comment>
<dbReference type="AlphaFoldDB" id="A0A4R7HWI2"/>
<keyword evidence="5" id="KW-1185">Reference proteome</keyword>
<comment type="similarity">
    <text evidence="1">Belongs to the SMP-30/CGR1 family.</text>
</comment>
<dbReference type="EMBL" id="SOAU01000001">
    <property type="protein sequence ID" value="TDT14516.1"/>
    <property type="molecule type" value="Genomic_DNA"/>
</dbReference>
<dbReference type="SUPFAM" id="SSF63829">
    <property type="entry name" value="Calcium-dependent phosphotriesterase"/>
    <property type="match status" value="1"/>
</dbReference>
<evidence type="ECO:0000313" key="5">
    <source>
        <dbReference type="Proteomes" id="UP000294558"/>
    </source>
</evidence>
<dbReference type="InterPro" id="IPR013658">
    <property type="entry name" value="SGL"/>
</dbReference>
<dbReference type="PANTHER" id="PTHR47572:SF4">
    <property type="entry name" value="LACTONASE DRP35"/>
    <property type="match status" value="1"/>
</dbReference>
<dbReference type="Proteomes" id="UP000294558">
    <property type="component" value="Unassembled WGS sequence"/>
</dbReference>
<dbReference type="Gene3D" id="2.120.10.30">
    <property type="entry name" value="TolB, C-terminal domain"/>
    <property type="match status" value="1"/>
</dbReference>
<feature type="domain" description="SMP-30/Gluconolactonase/LRE-like region" evidence="3">
    <location>
        <begin position="12"/>
        <end position="248"/>
    </location>
</feature>
<evidence type="ECO:0000313" key="4">
    <source>
        <dbReference type="EMBL" id="TDT14516.1"/>
    </source>
</evidence>
<name>A0A4R7HWI2_9ACTN</name>
<proteinExistence type="inferred from homology"/>
<sequence length="281" mass="30136">MTWERLVGGIDFGEGPRWHDGRLWYSDFHQATIYSVGLDGDRRAEYTDLPDRPSGLGWMPDGSLLVVFMTSRRVMRDHGDGALVEHADLSSVAAWHCNDMVVDANGNAYVGNFGFDLEERRPFQPADLALVRPDGSVEIAATDMRFPNGSVITPDGSTLIVGQSFGGNYVAFTIADDATLTDRREWAAIEGSAPDGCTLDAAGGIWFADALGSQVVRVEEGGTVTDRIDTPQPTFACMLGGDDGRTLFALCAPGSHPDDSAGTGLGEIVMTRVEHGRVGLP</sequence>
<evidence type="ECO:0000256" key="2">
    <source>
        <dbReference type="ARBA" id="ARBA00022801"/>
    </source>
</evidence>